<dbReference type="EnsemblMetazoa" id="G22062.3">
    <property type="protein sequence ID" value="G22062.3:cds"/>
    <property type="gene ID" value="G22062"/>
</dbReference>
<dbReference type="AlphaFoldDB" id="A0A8W8K1S9"/>
<keyword evidence="3" id="KW-1185">Reference proteome</keyword>
<feature type="region of interest" description="Disordered" evidence="1">
    <location>
        <begin position="19"/>
        <end position="147"/>
    </location>
</feature>
<feature type="compositionally biased region" description="Polar residues" evidence="1">
    <location>
        <begin position="40"/>
        <end position="61"/>
    </location>
</feature>
<protein>
    <submittedName>
        <fullName evidence="2">Uncharacterized protein</fullName>
    </submittedName>
</protein>
<feature type="compositionally biased region" description="Basic and acidic residues" evidence="1">
    <location>
        <begin position="134"/>
        <end position="147"/>
    </location>
</feature>
<accession>A0A8W8K1S9</accession>
<dbReference type="OrthoDB" id="10577342at2759"/>
<reference evidence="2" key="1">
    <citation type="submission" date="2022-08" db="UniProtKB">
        <authorList>
            <consortium name="EnsemblMetazoa"/>
        </authorList>
    </citation>
    <scope>IDENTIFICATION</scope>
    <source>
        <strain evidence="2">05x7-T-G4-1.051#20</strain>
    </source>
</reference>
<evidence type="ECO:0000256" key="1">
    <source>
        <dbReference type="SAM" id="MobiDB-lite"/>
    </source>
</evidence>
<dbReference type="Proteomes" id="UP000005408">
    <property type="component" value="Unassembled WGS sequence"/>
</dbReference>
<sequence>MPRKGPHADKTACALHHRPGKIRIPHLNKMVSIEDPSPLSPRSPNMHFPNSSMSKNSIRSPSKQKLHKTKDGGDEKGGMEATSNKENPLKISVKAPDLQVECLKGEEKHEKGNGKRSVTDEYDEPLPLMKSMKTSKEDANGYEDDVK</sequence>
<dbReference type="EnsemblMetazoa" id="G22062.1">
    <property type="protein sequence ID" value="G22062.1:cds"/>
    <property type="gene ID" value="G22062"/>
</dbReference>
<dbReference type="EnsemblMetazoa" id="G22062.2">
    <property type="protein sequence ID" value="G22062.2:cds"/>
    <property type="gene ID" value="G22062"/>
</dbReference>
<proteinExistence type="predicted"/>
<feature type="compositionally biased region" description="Basic and acidic residues" evidence="1">
    <location>
        <begin position="103"/>
        <end position="119"/>
    </location>
</feature>
<feature type="compositionally biased region" description="Basic and acidic residues" evidence="1">
    <location>
        <begin position="69"/>
        <end position="78"/>
    </location>
</feature>
<evidence type="ECO:0000313" key="3">
    <source>
        <dbReference type="Proteomes" id="UP000005408"/>
    </source>
</evidence>
<organism evidence="2 3">
    <name type="scientific">Magallana gigas</name>
    <name type="common">Pacific oyster</name>
    <name type="synonym">Crassostrea gigas</name>
    <dbReference type="NCBI Taxonomy" id="29159"/>
    <lineage>
        <taxon>Eukaryota</taxon>
        <taxon>Metazoa</taxon>
        <taxon>Spiralia</taxon>
        <taxon>Lophotrochozoa</taxon>
        <taxon>Mollusca</taxon>
        <taxon>Bivalvia</taxon>
        <taxon>Autobranchia</taxon>
        <taxon>Pteriomorphia</taxon>
        <taxon>Ostreida</taxon>
        <taxon>Ostreoidea</taxon>
        <taxon>Ostreidae</taxon>
        <taxon>Magallana</taxon>
    </lineage>
</organism>
<name>A0A8W8K1S9_MAGGI</name>
<evidence type="ECO:0000313" key="2">
    <source>
        <dbReference type="EnsemblMetazoa" id="G22062.4:cds"/>
    </source>
</evidence>
<dbReference type="EnsemblMetazoa" id="G22062.4">
    <property type="protein sequence ID" value="G22062.4:cds"/>
    <property type="gene ID" value="G22062"/>
</dbReference>